<dbReference type="RefSeq" id="WP_344140393.1">
    <property type="nucleotide sequence ID" value="NZ_BAAALT010000296.1"/>
</dbReference>
<evidence type="ECO:0000313" key="2">
    <source>
        <dbReference type="EMBL" id="GAA1836341.1"/>
    </source>
</evidence>
<keyword evidence="1" id="KW-1133">Transmembrane helix</keyword>
<accession>A0ABN2MS35</accession>
<keyword evidence="3" id="KW-1185">Reference proteome</keyword>
<proteinExistence type="predicted"/>
<dbReference type="EMBL" id="BAAALT010000296">
    <property type="protein sequence ID" value="GAA1836341.1"/>
    <property type="molecule type" value="Genomic_DNA"/>
</dbReference>
<gene>
    <name evidence="2" type="ORF">GCM10009682_62990</name>
</gene>
<evidence type="ECO:0008006" key="4">
    <source>
        <dbReference type="Google" id="ProtNLM"/>
    </source>
</evidence>
<feature type="transmembrane region" description="Helical" evidence="1">
    <location>
        <begin position="186"/>
        <end position="208"/>
    </location>
</feature>
<dbReference type="Proteomes" id="UP001500218">
    <property type="component" value="Unassembled WGS sequence"/>
</dbReference>
<feature type="transmembrane region" description="Helical" evidence="1">
    <location>
        <begin position="236"/>
        <end position="257"/>
    </location>
</feature>
<sequence length="265" mass="27371">MTGVLLSGAVRSIRRGWVVWTVSIAALIALTTAFWPAFKDSGGMTDAIAGMSPGLVEALGIGDLNSPEGFLWGNLYALLVPLLMAVAGTSFLTTLTARQEDSGQYELILTQPVSRTAALLARILAAVGAVVVLGVAVLLIQLGANAIWDLDTSVSRLTATVALCALTGLVSVGATALAAGVSAQPAVATAAGVGVAVAGYVISALFPLREGWEDLQYLAPWNWALGGEPLTSDTDVWRYLAPLALSVVLATTGVICFNRRDVHAP</sequence>
<feature type="transmembrane region" description="Helical" evidence="1">
    <location>
        <begin position="75"/>
        <end position="97"/>
    </location>
</feature>
<organism evidence="2 3">
    <name type="scientific">Luedemannella flava</name>
    <dbReference type="NCBI Taxonomy" id="349316"/>
    <lineage>
        <taxon>Bacteria</taxon>
        <taxon>Bacillati</taxon>
        <taxon>Actinomycetota</taxon>
        <taxon>Actinomycetes</taxon>
        <taxon>Micromonosporales</taxon>
        <taxon>Micromonosporaceae</taxon>
        <taxon>Luedemannella</taxon>
    </lineage>
</organism>
<evidence type="ECO:0000256" key="1">
    <source>
        <dbReference type="SAM" id="Phobius"/>
    </source>
</evidence>
<comment type="caution">
    <text evidence="2">The sequence shown here is derived from an EMBL/GenBank/DDBJ whole genome shotgun (WGS) entry which is preliminary data.</text>
</comment>
<name>A0ABN2MS35_9ACTN</name>
<dbReference type="Pfam" id="PF12679">
    <property type="entry name" value="ABC2_membrane_2"/>
    <property type="match status" value="1"/>
</dbReference>
<feature type="transmembrane region" description="Helical" evidence="1">
    <location>
        <begin position="160"/>
        <end position="179"/>
    </location>
</feature>
<keyword evidence="1" id="KW-0812">Transmembrane</keyword>
<keyword evidence="1" id="KW-0472">Membrane</keyword>
<reference evidence="2 3" key="1">
    <citation type="journal article" date="2019" name="Int. J. Syst. Evol. Microbiol.">
        <title>The Global Catalogue of Microorganisms (GCM) 10K type strain sequencing project: providing services to taxonomists for standard genome sequencing and annotation.</title>
        <authorList>
            <consortium name="The Broad Institute Genomics Platform"/>
            <consortium name="The Broad Institute Genome Sequencing Center for Infectious Disease"/>
            <person name="Wu L."/>
            <person name="Ma J."/>
        </authorList>
    </citation>
    <scope>NUCLEOTIDE SEQUENCE [LARGE SCALE GENOMIC DNA]</scope>
    <source>
        <strain evidence="2 3">JCM 13250</strain>
    </source>
</reference>
<protein>
    <recommendedName>
        <fullName evidence="4">ABC transporter permease</fullName>
    </recommendedName>
</protein>
<evidence type="ECO:0000313" key="3">
    <source>
        <dbReference type="Proteomes" id="UP001500218"/>
    </source>
</evidence>
<feature type="transmembrane region" description="Helical" evidence="1">
    <location>
        <begin position="118"/>
        <end position="140"/>
    </location>
</feature>
<feature type="transmembrane region" description="Helical" evidence="1">
    <location>
        <begin position="17"/>
        <end position="38"/>
    </location>
</feature>